<gene>
    <name evidence="1" type="ORF">S12H4_50372</name>
</gene>
<reference evidence="1" key="1">
    <citation type="journal article" date="2014" name="Front. Microbiol.">
        <title>High frequency of phylogenetically diverse reductive dehalogenase-homologous genes in deep subseafloor sedimentary metagenomes.</title>
        <authorList>
            <person name="Kawai M."/>
            <person name="Futagami T."/>
            <person name="Toyoda A."/>
            <person name="Takaki Y."/>
            <person name="Nishi S."/>
            <person name="Hori S."/>
            <person name="Arai W."/>
            <person name="Tsubouchi T."/>
            <person name="Morono Y."/>
            <person name="Uchiyama I."/>
            <person name="Ito T."/>
            <person name="Fujiyama A."/>
            <person name="Inagaki F."/>
            <person name="Takami H."/>
        </authorList>
    </citation>
    <scope>NUCLEOTIDE SEQUENCE</scope>
    <source>
        <strain evidence="1">Expedition CK06-06</strain>
    </source>
</reference>
<proteinExistence type="predicted"/>
<feature type="non-terminal residue" evidence="1">
    <location>
        <position position="1"/>
    </location>
</feature>
<protein>
    <submittedName>
        <fullName evidence="1">Uncharacterized protein</fullName>
    </submittedName>
</protein>
<sequence>TPDVTIGGTPALGDTIIFEIWRNTDGTDDMAEDAWLFGSTLQIKLSGVVAAW</sequence>
<dbReference type="EMBL" id="BARW01031708">
    <property type="protein sequence ID" value="GAJ05359.1"/>
    <property type="molecule type" value="Genomic_DNA"/>
</dbReference>
<comment type="caution">
    <text evidence="1">The sequence shown here is derived from an EMBL/GenBank/DDBJ whole genome shotgun (WGS) entry which is preliminary data.</text>
</comment>
<dbReference type="AlphaFoldDB" id="X1TJA6"/>
<evidence type="ECO:0000313" key="1">
    <source>
        <dbReference type="EMBL" id="GAJ05359.1"/>
    </source>
</evidence>
<name>X1TJA6_9ZZZZ</name>
<organism evidence="1">
    <name type="scientific">marine sediment metagenome</name>
    <dbReference type="NCBI Taxonomy" id="412755"/>
    <lineage>
        <taxon>unclassified sequences</taxon>
        <taxon>metagenomes</taxon>
        <taxon>ecological metagenomes</taxon>
    </lineage>
</organism>
<accession>X1TJA6</accession>